<feature type="transmembrane region" description="Helical" evidence="1">
    <location>
        <begin position="33"/>
        <end position="54"/>
    </location>
</feature>
<feature type="transmembrane region" description="Helical" evidence="1">
    <location>
        <begin position="124"/>
        <end position="143"/>
    </location>
</feature>
<keyword evidence="3" id="KW-1185">Reference proteome</keyword>
<reference evidence="2 3" key="2">
    <citation type="journal article" date="2013" name="PLoS ONE">
        <title>Whole genome mapping and re-organization of the nuclear and mitochondrial genomes of Babesia microti isolates.</title>
        <authorList>
            <person name="Cornillot E."/>
            <person name="Dassouli A."/>
            <person name="Garg A."/>
            <person name="Pachikara N."/>
            <person name="Randazzo S."/>
            <person name="Depoix D."/>
            <person name="Carcy B."/>
            <person name="Delbecq S."/>
            <person name="Frutos R."/>
            <person name="Silva J.C."/>
            <person name="Sutton R."/>
            <person name="Krause P.J."/>
            <person name="Mamoun C.B."/>
        </authorList>
    </citation>
    <scope>NUCLEOTIDE SEQUENCE [LARGE SCALE GENOMIC DNA]</scope>
    <source>
        <strain evidence="2 3">RI</strain>
    </source>
</reference>
<reference evidence="2 3" key="1">
    <citation type="journal article" date="2012" name="Nucleic Acids Res.">
        <title>Sequencing of the smallest Apicomplexan genome from the human pathogen Babesia microti.</title>
        <authorList>
            <person name="Cornillot E."/>
            <person name="Hadj-Kaddour K."/>
            <person name="Dassouli A."/>
            <person name="Noel B."/>
            <person name="Ranwez V."/>
            <person name="Vacherie B."/>
            <person name="Augagneur Y."/>
            <person name="Bres V."/>
            <person name="Duclos A."/>
            <person name="Randazzo S."/>
            <person name="Carcy B."/>
            <person name="Debierre-Grockiego F."/>
            <person name="Delbecq S."/>
            <person name="Moubri-Menage K."/>
            <person name="Shams-Eldin H."/>
            <person name="Usmani-Brown S."/>
            <person name="Bringaud F."/>
            <person name="Wincker P."/>
            <person name="Vivares C.P."/>
            <person name="Schwarz R.T."/>
            <person name="Schetters T.P."/>
            <person name="Krause P.J."/>
            <person name="Gorenflot A."/>
            <person name="Berry V."/>
            <person name="Barbe V."/>
            <person name="Ben Mamoun C."/>
        </authorList>
    </citation>
    <scope>NUCLEOTIDE SEQUENCE [LARGE SCALE GENOMIC DNA]</scope>
    <source>
        <strain evidence="2 3">RI</strain>
    </source>
</reference>
<evidence type="ECO:0008006" key="4">
    <source>
        <dbReference type="Google" id="ProtNLM"/>
    </source>
</evidence>
<dbReference type="VEuPathDB" id="PiroplasmaDB:BMR1_03g00395"/>
<keyword evidence="1" id="KW-0472">Membrane</keyword>
<dbReference type="EMBL" id="LN871598">
    <property type="protein sequence ID" value="CTQ40679.1"/>
    <property type="molecule type" value="Genomic_DNA"/>
</dbReference>
<reference evidence="2 3" key="3">
    <citation type="journal article" date="2016" name="Sci. Rep.">
        <title>Genome-wide diversity and gene expression profiling of Babesia microti isolates identify polymorphic genes that mediate host-pathogen interactions.</title>
        <authorList>
            <person name="Silva J.C."/>
            <person name="Cornillot E."/>
            <person name="McCracken C."/>
            <person name="Usmani-Brown S."/>
            <person name="Dwivedi A."/>
            <person name="Ifeonu O.O."/>
            <person name="Crabtree J."/>
            <person name="Gotia H.T."/>
            <person name="Virji A.Z."/>
            <person name="Reynes C."/>
            <person name="Colinge J."/>
            <person name="Kumar V."/>
            <person name="Lawres L."/>
            <person name="Pazzi J.E."/>
            <person name="Pablo J.V."/>
            <person name="Hung C."/>
            <person name="Brancato J."/>
            <person name="Kumari P."/>
            <person name="Orvis J."/>
            <person name="Tretina K."/>
            <person name="Chibucos M."/>
            <person name="Ott S."/>
            <person name="Sadzewicz L."/>
            <person name="Sengamalay N."/>
            <person name="Shetty A.C."/>
            <person name="Su Q."/>
            <person name="Tallon L."/>
            <person name="Fraser C.M."/>
            <person name="Frutos R."/>
            <person name="Molina D.M."/>
            <person name="Krause P.J."/>
            <person name="Ben Mamoun C."/>
        </authorList>
    </citation>
    <scope>NUCLEOTIDE SEQUENCE [LARGE SCALE GENOMIC DNA]</scope>
    <source>
        <strain evidence="2 3">RI</strain>
    </source>
</reference>
<organism evidence="2 3">
    <name type="scientific">Babesia microti (strain RI)</name>
    <dbReference type="NCBI Taxonomy" id="1133968"/>
    <lineage>
        <taxon>Eukaryota</taxon>
        <taxon>Sar</taxon>
        <taxon>Alveolata</taxon>
        <taxon>Apicomplexa</taxon>
        <taxon>Aconoidasida</taxon>
        <taxon>Piroplasmida</taxon>
        <taxon>Babesiidae</taxon>
        <taxon>Babesia</taxon>
    </lineage>
</organism>
<dbReference type="OMA" id="SPMITEY"/>
<name>A0A0K3ALQ6_BABMR</name>
<sequence length="147" mass="16504">MDSESPMITEYVGSDGQNVNRYDLNEKDAMRSFCFLGGCSLIVVSAIVTLNVFAILTPSIYLLNLFQGLFGLCVMIVEGKNYSSLQKYYMQLEAYARFLTVPNAKAIFYLFLGVNSFILSGMSFMHFIQGIFWMLMAAAILVIPNKN</sequence>
<dbReference type="GeneID" id="24424714"/>
<dbReference type="Proteomes" id="UP000002899">
    <property type="component" value="Chromosome III"/>
</dbReference>
<accession>A0A0K3ALQ6</accession>
<evidence type="ECO:0000256" key="1">
    <source>
        <dbReference type="SAM" id="Phobius"/>
    </source>
</evidence>
<evidence type="ECO:0000313" key="2">
    <source>
        <dbReference type="EMBL" id="CTQ40679.1"/>
    </source>
</evidence>
<proteinExistence type="predicted"/>
<feature type="transmembrane region" description="Helical" evidence="1">
    <location>
        <begin position="60"/>
        <end position="77"/>
    </location>
</feature>
<keyword evidence="1" id="KW-0812">Transmembrane</keyword>
<protein>
    <recommendedName>
        <fullName evidence="4">COPI associated protein</fullName>
    </recommendedName>
</protein>
<keyword evidence="1" id="KW-1133">Transmembrane helix</keyword>
<dbReference type="OrthoDB" id="423534at2759"/>
<dbReference type="AlphaFoldDB" id="A0A0K3ALQ6"/>
<evidence type="ECO:0000313" key="3">
    <source>
        <dbReference type="Proteomes" id="UP000002899"/>
    </source>
</evidence>
<dbReference type="KEGG" id="bmic:BMR1_03g00395"/>
<dbReference type="RefSeq" id="XP_012648690.1">
    <property type="nucleotide sequence ID" value="XM_012793236.1"/>
</dbReference>
<feature type="transmembrane region" description="Helical" evidence="1">
    <location>
        <begin position="98"/>
        <end position="118"/>
    </location>
</feature>